<dbReference type="Proteomes" id="UP000198992">
    <property type="component" value="Unassembled WGS sequence"/>
</dbReference>
<evidence type="ECO:0000313" key="2">
    <source>
        <dbReference type="EMBL" id="SEE06886.1"/>
    </source>
</evidence>
<protein>
    <recommendedName>
        <fullName evidence="4">Lipase (Class 3)</fullName>
    </recommendedName>
</protein>
<evidence type="ECO:0000256" key="1">
    <source>
        <dbReference type="SAM" id="Phobius"/>
    </source>
</evidence>
<dbReference type="InterPro" id="IPR029058">
    <property type="entry name" value="AB_hydrolase_fold"/>
</dbReference>
<sequence>MIQRRHVFHIGGYDPITPEKQVERLRRSLSSLDTIWGASSRLSEISNASAINASCNLEAWGPNWKTYITLEMLRWDDLIRRDSGVRLVPRLVQSVVALFDFILTGTVFRYAIASWKYALFFLFPYCCLLLIAFCSVGLSYLVVRLMPATSWVGQLPFGIVLALAIFIGSVLWIGPKRRINHILDDAIFSHQFLYGRRSEIDKRLDDFAALIANTARAAEVDEILIVGHSLGAALSVAAVARALKLDPLLATHGPKLCILTVGATIPKFSLHPMGNQIREAAQLVAGTTAIDWVEYQARDDAISFYRFDPVTLKRIGRDHSDGRPKIRRVQIHSMIDPVRFRRHRFDFMQMHYQFLMGNDRRSVYDYCMITCGPLAFNVATSPSGAVGLFEANGSVMTARGC</sequence>
<keyword evidence="1" id="KW-0812">Transmembrane</keyword>
<dbReference type="AlphaFoldDB" id="A0A1H5FTU9"/>
<dbReference type="OrthoDB" id="7257484at2"/>
<name>A0A1H5FTU9_9BRAD</name>
<dbReference type="SUPFAM" id="SSF53474">
    <property type="entry name" value="alpha/beta-Hydrolases"/>
    <property type="match status" value="1"/>
</dbReference>
<feature type="transmembrane region" description="Helical" evidence="1">
    <location>
        <begin position="155"/>
        <end position="174"/>
    </location>
</feature>
<proteinExistence type="predicted"/>
<keyword evidence="1" id="KW-0472">Membrane</keyword>
<dbReference type="Gene3D" id="3.40.50.1820">
    <property type="entry name" value="alpha/beta hydrolase"/>
    <property type="match status" value="1"/>
</dbReference>
<evidence type="ECO:0008006" key="4">
    <source>
        <dbReference type="Google" id="ProtNLM"/>
    </source>
</evidence>
<organism evidence="2 3">
    <name type="scientific">Bradyrhizobium erythrophlei</name>
    <dbReference type="NCBI Taxonomy" id="1437360"/>
    <lineage>
        <taxon>Bacteria</taxon>
        <taxon>Pseudomonadati</taxon>
        <taxon>Pseudomonadota</taxon>
        <taxon>Alphaproteobacteria</taxon>
        <taxon>Hyphomicrobiales</taxon>
        <taxon>Nitrobacteraceae</taxon>
        <taxon>Bradyrhizobium</taxon>
    </lineage>
</organism>
<evidence type="ECO:0000313" key="3">
    <source>
        <dbReference type="Proteomes" id="UP000198992"/>
    </source>
</evidence>
<reference evidence="2 3" key="1">
    <citation type="submission" date="2016-10" db="EMBL/GenBank/DDBJ databases">
        <authorList>
            <person name="de Groot N.N."/>
        </authorList>
    </citation>
    <scope>NUCLEOTIDE SEQUENCE [LARGE SCALE GENOMIC DNA]</scope>
    <source>
        <strain evidence="2 3">MT12</strain>
    </source>
</reference>
<dbReference type="RefSeq" id="WP_143046838.1">
    <property type="nucleotide sequence ID" value="NZ_FNTH01000001.1"/>
</dbReference>
<gene>
    <name evidence="2" type="ORF">SAMN05444164_6792</name>
</gene>
<keyword evidence="1" id="KW-1133">Transmembrane helix</keyword>
<accession>A0A1H5FTU9</accession>
<feature type="transmembrane region" description="Helical" evidence="1">
    <location>
        <begin position="118"/>
        <end position="143"/>
    </location>
</feature>
<dbReference type="EMBL" id="FNTH01000001">
    <property type="protein sequence ID" value="SEE06886.1"/>
    <property type="molecule type" value="Genomic_DNA"/>
</dbReference>
<feature type="transmembrane region" description="Helical" evidence="1">
    <location>
        <begin position="91"/>
        <end position="112"/>
    </location>
</feature>